<evidence type="ECO:0000256" key="4">
    <source>
        <dbReference type="ARBA" id="ARBA00022960"/>
    </source>
</evidence>
<dbReference type="EMBL" id="JACRTB010000005">
    <property type="protein sequence ID" value="MBC8575486.1"/>
    <property type="molecule type" value="Genomic_DNA"/>
</dbReference>
<dbReference type="Pfam" id="PF00768">
    <property type="entry name" value="Peptidase_S11"/>
    <property type="match status" value="1"/>
</dbReference>
<keyword evidence="4" id="KW-0133">Cell shape</keyword>
<dbReference type="PRINTS" id="PR00725">
    <property type="entry name" value="DADACBPTASE1"/>
</dbReference>
<dbReference type="InterPro" id="IPR001967">
    <property type="entry name" value="Peptidase_S11_N"/>
</dbReference>
<dbReference type="InterPro" id="IPR018044">
    <property type="entry name" value="Peptidase_S11"/>
</dbReference>
<dbReference type="Proteomes" id="UP000658131">
    <property type="component" value="Unassembled WGS sequence"/>
</dbReference>
<keyword evidence="3" id="KW-0378">Hydrolase</keyword>
<evidence type="ECO:0000256" key="3">
    <source>
        <dbReference type="ARBA" id="ARBA00022801"/>
    </source>
</evidence>
<feature type="domain" description="Peptidase S11 D-alanyl-D-alanine carboxypeptidase A N-terminal" evidence="11">
    <location>
        <begin position="22"/>
        <end position="261"/>
    </location>
</feature>
<feature type="compositionally biased region" description="Basic residues" evidence="8">
    <location>
        <begin position="470"/>
        <end position="479"/>
    </location>
</feature>
<evidence type="ECO:0000256" key="7">
    <source>
        <dbReference type="RuleBase" id="RU004016"/>
    </source>
</evidence>
<keyword evidence="12" id="KW-0121">Carboxypeptidase</keyword>
<feature type="chain" id="PRO_5045249702" evidence="10">
    <location>
        <begin position="23"/>
        <end position="479"/>
    </location>
</feature>
<keyword evidence="5" id="KW-0573">Peptidoglycan synthesis</keyword>
<dbReference type="InterPro" id="IPR012338">
    <property type="entry name" value="Beta-lactam/transpept-like"/>
</dbReference>
<sequence length="479" mass="52811">MKRFFGLLMALTIAAGSSAVSAAELPAIHSETYVVMDAASGQVLLERGAHNRMYPASITKILTSALALEHLRETGGSLDDKHTMTYEATHSIDRGSTHIALTEEEVVTVRDLLYTTMIESANDSANGLAEYTAGTLDAFPELMNRKAAELGAVDSHFVNSSGLHDPEHYTSAYDMALITKWALGIDGFRDVFGATEYTVPVTNKQPKERNVGTHHHMLVESKYYYEGTTGGKLGWTPEARHTLVTLAERNGLELICVVMRSTSQYEKYEDAAALLDACFADYSSCEIQTAQYAREAIPVYDGEARVGEVSILSETLAFARPATVAKADIKGELIAPERYEKGAEIAPKLRFTDREGRQLAELPLAWEYQEAPLPAVPAAAQTEEPSSASTFPLSPLEIALVVFALLIGALFLIRERNLRKRRKQRKERAARLAAGVIDVAPEFQRRPERRLPAPAQQSTASRRQRENSPRRRYPRGRGG</sequence>
<dbReference type="Gene3D" id="3.40.710.10">
    <property type="entry name" value="DD-peptidase/beta-lactamase superfamily"/>
    <property type="match status" value="1"/>
</dbReference>
<keyword evidence="12" id="KW-0645">Protease</keyword>
<keyword evidence="2 10" id="KW-0732">Signal</keyword>
<keyword evidence="9" id="KW-0472">Membrane</keyword>
<evidence type="ECO:0000256" key="1">
    <source>
        <dbReference type="ARBA" id="ARBA00007164"/>
    </source>
</evidence>
<keyword evidence="9" id="KW-1133">Transmembrane helix</keyword>
<dbReference type="PANTHER" id="PTHR21581">
    <property type="entry name" value="D-ALANYL-D-ALANINE CARBOXYPEPTIDASE"/>
    <property type="match status" value="1"/>
</dbReference>
<evidence type="ECO:0000256" key="5">
    <source>
        <dbReference type="ARBA" id="ARBA00022984"/>
    </source>
</evidence>
<evidence type="ECO:0000256" key="10">
    <source>
        <dbReference type="SAM" id="SignalP"/>
    </source>
</evidence>
<keyword evidence="6" id="KW-0961">Cell wall biogenesis/degradation</keyword>
<evidence type="ECO:0000256" key="9">
    <source>
        <dbReference type="SAM" id="Phobius"/>
    </source>
</evidence>
<protein>
    <submittedName>
        <fullName evidence="12">D-alanyl-D-alanine carboxypeptidase</fullName>
    </submittedName>
</protein>
<dbReference type="GO" id="GO:0004180">
    <property type="term" value="F:carboxypeptidase activity"/>
    <property type="evidence" value="ECO:0007669"/>
    <property type="project" value="UniProtKB-KW"/>
</dbReference>
<name>A0ABR7NGF9_9FIRM</name>
<dbReference type="PANTHER" id="PTHR21581:SF6">
    <property type="entry name" value="TRAFFICKING PROTEIN PARTICLE COMPLEX SUBUNIT 12"/>
    <property type="match status" value="1"/>
</dbReference>
<keyword evidence="9" id="KW-0812">Transmembrane</keyword>
<feature type="signal peptide" evidence="10">
    <location>
        <begin position="1"/>
        <end position="22"/>
    </location>
</feature>
<evidence type="ECO:0000259" key="11">
    <source>
        <dbReference type="Pfam" id="PF00768"/>
    </source>
</evidence>
<evidence type="ECO:0000313" key="12">
    <source>
        <dbReference type="EMBL" id="MBC8575486.1"/>
    </source>
</evidence>
<dbReference type="RefSeq" id="WP_262399115.1">
    <property type="nucleotide sequence ID" value="NZ_JACRTB010000005.1"/>
</dbReference>
<evidence type="ECO:0000256" key="2">
    <source>
        <dbReference type="ARBA" id="ARBA00022729"/>
    </source>
</evidence>
<dbReference type="SUPFAM" id="SSF56601">
    <property type="entry name" value="beta-lactamase/transpeptidase-like"/>
    <property type="match status" value="1"/>
</dbReference>
<keyword evidence="13" id="KW-1185">Reference proteome</keyword>
<gene>
    <name evidence="12" type="ORF">H8717_03535</name>
</gene>
<evidence type="ECO:0000256" key="8">
    <source>
        <dbReference type="SAM" id="MobiDB-lite"/>
    </source>
</evidence>
<comment type="caution">
    <text evidence="12">The sequence shown here is derived from an EMBL/GenBank/DDBJ whole genome shotgun (WGS) entry which is preliminary data.</text>
</comment>
<evidence type="ECO:0000256" key="6">
    <source>
        <dbReference type="ARBA" id="ARBA00023316"/>
    </source>
</evidence>
<feature type="transmembrane region" description="Helical" evidence="9">
    <location>
        <begin position="393"/>
        <end position="413"/>
    </location>
</feature>
<accession>A0ABR7NGF9</accession>
<evidence type="ECO:0000313" key="13">
    <source>
        <dbReference type="Proteomes" id="UP000658131"/>
    </source>
</evidence>
<reference evidence="12 13" key="1">
    <citation type="submission" date="2020-08" db="EMBL/GenBank/DDBJ databases">
        <title>Genome public.</title>
        <authorList>
            <person name="Liu C."/>
            <person name="Sun Q."/>
        </authorList>
    </citation>
    <scope>NUCLEOTIDE SEQUENCE [LARGE SCALE GENOMIC DNA]</scope>
    <source>
        <strain evidence="12 13">BX1</strain>
    </source>
</reference>
<proteinExistence type="inferred from homology"/>
<feature type="region of interest" description="Disordered" evidence="8">
    <location>
        <begin position="443"/>
        <end position="479"/>
    </location>
</feature>
<comment type="similarity">
    <text evidence="1 7">Belongs to the peptidase S11 family.</text>
</comment>
<organism evidence="12 13">
    <name type="scientific">Yanshouia hominis</name>
    <dbReference type="NCBI Taxonomy" id="2763673"/>
    <lineage>
        <taxon>Bacteria</taxon>
        <taxon>Bacillati</taxon>
        <taxon>Bacillota</taxon>
        <taxon>Clostridia</taxon>
        <taxon>Eubacteriales</taxon>
        <taxon>Oscillospiraceae</taxon>
        <taxon>Yanshouia</taxon>
    </lineage>
</organism>